<accession>A0ABV9ZC99</accession>
<sequence>MSVVFVHQGPGLTQESYEEAVRRLTGRSRMESPDDWPVPGLLVHVTGQGEHGFRIVDVWESEEAAGRFFEAVAPILDEVGIKNDVESYPAHTFVR</sequence>
<comment type="caution">
    <text evidence="1">The sequence shown here is derived from an EMBL/GenBank/DDBJ whole genome shotgun (WGS) entry which is preliminary data.</text>
</comment>
<gene>
    <name evidence="1" type="ORF">ACFPK1_08855</name>
</gene>
<evidence type="ECO:0000313" key="2">
    <source>
        <dbReference type="Proteomes" id="UP001596175"/>
    </source>
</evidence>
<dbReference type="Proteomes" id="UP001596175">
    <property type="component" value="Unassembled WGS sequence"/>
</dbReference>
<dbReference type="EMBL" id="JBHSKG010000003">
    <property type="protein sequence ID" value="MFC5138335.1"/>
    <property type="molecule type" value="Genomic_DNA"/>
</dbReference>
<keyword evidence="2" id="KW-1185">Reference proteome</keyword>
<name>A0ABV9ZC99_9PSEU</name>
<reference evidence="2" key="1">
    <citation type="journal article" date="2019" name="Int. J. Syst. Evol. Microbiol.">
        <title>The Global Catalogue of Microorganisms (GCM) 10K type strain sequencing project: providing services to taxonomists for standard genome sequencing and annotation.</title>
        <authorList>
            <consortium name="The Broad Institute Genomics Platform"/>
            <consortium name="The Broad Institute Genome Sequencing Center for Infectious Disease"/>
            <person name="Wu L."/>
            <person name="Ma J."/>
        </authorList>
    </citation>
    <scope>NUCLEOTIDE SEQUENCE [LARGE SCALE GENOMIC DNA]</scope>
    <source>
        <strain evidence="2">XZYJ18</strain>
    </source>
</reference>
<proteinExistence type="predicted"/>
<protein>
    <recommendedName>
        <fullName evidence="3">ABM domain-containing protein</fullName>
    </recommendedName>
</protein>
<evidence type="ECO:0008006" key="3">
    <source>
        <dbReference type="Google" id="ProtNLM"/>
    </source>
</evidence>
<dbReference type="RefSeq" id="WP_378020541.1">
    <property type="nucleotide sequence ID" value="NZ_JBHSKG010000003.1"/>
</dbReference>
<organism evidence="1 2">
    <name type="scientific">Actinomycetospora rhizophila</name>
    <dbReference type="NCBI Taxonomy" id="1416876"/>
    <lineage>
        <taxon>Bacteria</taxon>
        <taxon>Bacillati</taxon>
        <taxon>Actinomycetota</taxon>
        <taxon>Actinomycetes</taxon>
        <taxon>Pseudonocardiales</taxon>
        <taxon>Pseudonocardiaceae</taxon>
        <taxon>Actinomycetospora</taxon>
    </lineage>
</organism>
<evidence type="ECO:0000313" key="1">
    <source>
        <dbReference type="EMBL" id="MFC5138335.1"/>
    </source>
</evidence>